<sequence>MSPKKYTKIAALFSCSLIPLVAGATGLGEMRVTSQLGDRFHAEIPLLNPSSSVVPSCFNLTTRTTEAISDVPWLQGAQIALKSSPPRLVISTRRQVSDPIVQLAIYTGCGTYLTRHFTAMLSPPESLKSLPVVAPMRTDASLTTPKTTPGKHVSGSQRATRNEGVRTKQAGETAADMARRLYPDDPRAQEVFVQRMDAFKPEWLVAEAREETRPVAAAPHAPAPPVRPVATARPKPKPVVISRKQTETKTDSTDRLVLMPADEPRVEPGIESTPPEKLVSPGSSGEIGSRLVDLEQQIVTMRSQLSALRAEYPAPPPAIQTVFIEMESRLLAVELSVARVKLSTLATDASVNAPATETQVNSASNEKANIAPTPPPTPAAAPLQAAGKPLTDVAEPSSLGTGLLMLGMFGLGLGAFLFRRARRASTVPTPASAVTSPANEVAHSVREIPAQQTIPPATREVDEMAEAQKVLDAMLPTRATEDTRKEDLDFSPIELANIMLSFGRAQGAVEVLQDFVRENPNESLQPGLRLLEIYKQTDMRREFEQMAGQLAHRFNVERVHWNQDFLPATEAIPSGVDARRTPGNLSVMPMHIKARIAANWGTSDCLAYLQSLLSDTRGGARKGFSVLVTQEILGVIKALEAQLKSRRTA</sequence>
<accession>A0A1A8XNT3</accession>
<feature type="chain" id="PRO_5008381592" description="FimV N-terminal domain-containing protein" evidence="2">
    <location>
        <begin position="25"/>
        <end position="649"/>
    </location>
</feature>
<name>A0A1A8XNT3_9RHOO</name>
<evidence type="ECO:0000259" key="3">
    <source>
        <dbReference type="Pfam" id="PF25800"/>
    </source>
</evidence>
<dbReference type="EMBL" id="FLQY01000096">
    <property type="protein sequence ID" value="SBT06301.1"/>
    <property type="molecule type" value="Genomic_DNA"/>
</dbReference>
<proteinExistence type="predicted"/>
<feature type="region of interest" description="Disordered" evidence="1">
    <location>
        <begin position="214"/>
        <end position="252"/>
    </location>
</feature>
<gene>
    <name evidence="4" type="ORF">PROAA_1850005</name>
</gene>
<feature type="region of interest" description="Disordered" evidence="1">
    <location>
        <begin position="265"/>
        <end position="285"/>
    </location>
</feature>
<evidence type="ECO:0000313" key="5">
    <source>
        <dbReference type="Proteomes" id="UP000199600"/>
    </source>
</evidence>
<evidence type="ECO:0000256" key="2">
    <source>
        <dbReference type="SAM" id="SignalP"/>
    </source>
</evidence>
<feature type="region of interest" description="Disordered" evidence="1">
    <location>
        <begin position="141"/>
        <end position="180"/>
    </location>
</feature>
<keyword evidence="2" id="KW-0732">Signal</keyword>
<evidence type="ECO:0000256" key="1">
    <source>
        <dbReference type="SAM" id="MobiDB-lite"/>
    </source>
</evidence>
<dbReference type="AlphaFoldDB" id="A0A1A8XNT3"/>
<dbReference type="RefSeq" id="WP_186410457.1">
    <property type="nucleotide sequence ID" value="NZ_FLQY01000096.1"/>
</dbReference>
<dbReference type="InterPro" id="IPR057840">
    <property type="entry name" value="FimV_N"/>
</dbReference>
<dbReference type="Pfam" id="PF25800">
    <property type="entry name" value="FimV_N"/>
    <property type="match status" value="1"/>
</dbReference>
<feature type="signal peptide" evidence="2">
    <location>
        <begin position="1"/>
        <end position="24"/>
    </location>
</feature>
<protein>
    <recommendedName>
        <fullName evidence="3">FimV N-terminal domain-containing protein</fullName>
    </recommendedName>
</protein>
<evidence type="ECO:0000313" key="4">
    <source>
        <dbReference type="EMBL" id="SBT06301.1"/>
    </source>
</evidence>
<organism evidence="4 5">
    <name type="scientific">Candidatus Propionivibrio aalborgensis</name>
    <dbReference type="NCBI Taxonomy" id="1860101"/>
    <lineage>
        <taxon>Bacteria</taxon>
        <taxon>Pseudomonadati</taxon>
        <taxon>Pseudomonadota</taxon>
        <taxon>Betaproteobacteria</taxon>
        <taxon>Rhodocyclales</taxon>
        <taxon>Rhodocyclaceae</taxon>
        <taxon>Propionivibrio</taxon>
    </lineage>
</organism>
<reference evidence="4 5" key="1">
    <citation type="submission" date="2016-06" db="EMBL/GenBank/DDBJ databases">
        <authorList>
            <person name="Kjaerup R.B."/>
            <person name="Dalgaard T.S."/>
            <person name="Juul-Madsen H.R."/>
        </authorList>
    </citation>
    <scope>NUCLEOTIDE SEQUENCE [LARGE SCALE GENOMIC DNA]</scope>
    <source>
        <strain evidence="4">2</strain>
    </source>
</reference>
<feature type="domain" description="FimV N-terminal" evidence="3">
    <location>
        <begin position="26"/>
        <end position="124"/>
    </location>
</feature>
<keyword evidence="5" id="KW-1185">Reference proteome</keyword>
<dbReference type="Proteomes" id="UP000199600">
    <property type="component" value="Unassembled WGS sequence"/>
</dbReference>